<comment type="caution">
    <text evidence="1">The sequence shown here is derived from an EMBL/GenBank/DDBJ whole genome shotgun (WGS) entry which is preliminary data.</text>
</comment>
<dbReference type="EMBL" id="MCHX01000034">
    <property type="protein sequence ID" value="OFJ52811.1"/>
    <property type="molecule type" value="Genomic_DNA"/>
</dbReference>
<dbReference type="Proteomes" id="UP000178953">
    <property type="component" value="Unassembled WGS sequence"/>
</dbReference>
<organism evidence="1 2">
    <name type="scientific">Mycolicibacterium grossiae</name>
    <dbReference type="NCBI Taxonomy" id="1552759"/>
    <lineage>
        <taxon>Bacteria</taxon>
        <taxon>Bacillati</taxon>
        <taxon>Actinomycetota</taxon>
        <taxon>Actinomycetes</taxon>
        <taxon>Mycobacteriales</taxon>
        <taxon>Mycobacteriaceae</taxon>
        <taxon>Mycolicibacterium</taxon>
    </lineage>
</organism>
<name>A0A1E8Q3K9_9MYCO</name>
<accession>A0A1E8Q3K9</accession>
<keyword evidence="2" id="KW-1185">Reference proteome</keyword>
<proteinExistence type="predicted"/>
<evidence type="ECO:0000313" key="2">
    <source>
        <dbReference type="Proteomes" id="UP000178953"/>
    </source>
</evidence>
<evidence type="ECO:0000313" key="1">
    <source>
        <dbReference type="EMBL" id="OFJ52811.1"/>
    </source>
</evidence>
<dbReference type="AlphaFoldDB" id="A0A1E8Q3K9"/>
<protein>
    <submittedName>
        <fullName evidence="1">Uncharacterized protein</fullName>
    </submittedName>
</protein>
<gene>
    <name evidence="1" type="ORF">BEL07_15775</name>
</gene>
<reference evidence="1 2" key="1">
    <citation type="submission" date="2016-09" db="EMBL/GenBank/DDBJ databases">
        <title>genome sequence of Mycobacterium sp. 739 SCH.</title>
        <authorList>
            <person name="Greninger A.L."/>
            <person name="Qin X."/>
            <person name="Jerome K."/>
            <person name="Vora S."/>
            <person name="Quinn K."/>
        </authorList>
    </citation>
    <scope>NUCLEOTIDE SEQUENCE [LARGE SCALE GENOMIC DNA]</scope>
    <source>
        <strain evidence="1 2">SCH</strain>
    </source>
</reference>
<sequence length="107" mass="11253">MGVKDDVKADLREAYPGFSRSDIEKILEMLRQAPAGHAGSSVGAALEPVFPQASSRLVSASDGDRTSYLIALKGACVAALQSWPDGSDAKPDLSRIETFVDDVEGDG</sequence>